<evidence type="ECO:0000256" key="1">
    <source>
        <dbReference type="ARBA" id="ARBA00023125"/>
    </source>
</evidence>
<dbReference type="InterPro" id="IPR016032">
    <property type="entry name" value="Sig_transdc_resp-reg_C-effctor"/>
</dbReference>
<keyword evidence="1" id="KW-0238">DNA-binding</keyword>
<organism evidence="5 6">
    <name type="scientific">Actinomyces graevenitzii</name>
    <dbReference type="NCBI Taxonomy" id="55565"/>
    <lineage>
        <taxon>Bacteria</taxon>
        <taxon>Bacillati</taxon>
        <taxon>Actinomycetota</taxon>
        <taxon>Actinomycetes</taxon>
        <taxon>Actinomycetales</taxon>
        <taxon>Actinomycetaceae</taxon>
        <taxon>Actinomyces</taxon>
    </lineage>
</organism>
<dbReference type="CDD" id="cd06170">
    <property type="entry name" value="LuxR_C_like"/>
    <property type="match status" value="1"/>
</dbReference>
<feature type="modified residue" description="4-aspartylphosphate" evidence="2">
    <location>
        <position position="55"/>
    </location>
</feature>
<accession>A0A9E7DBW1</accession>
<dbReference type="Pfam" id="PF00072">
    <property type="entry name" value="Response_reg"/>
    <property type="match status" value="1"/>
</dbReference>
<dbReference type="SUPFAM" id="SSF52172">
    <property type="entry name" value="CheY-like"/>
    <property type="match status" value="1"/>
</dbReference>
<protein>
    <submittedName>
        <fullName evidence="5">Response regulator transcription factor</fullName>
    </submittedName>
</protein>
<dbReference type="CDD" id="cd19930">
    <property type="entry name" value="REC_DesR-like"/>
    <property type="match status" value="1"/>
</dbReference>
<dbReference type="Proteomes" id="UP000830236">
    <property type="component" value="Chromosome"/>
</dbReference>
<sequence length="202" mass="21387">MTINVLLADDQALVRGALATLLGLEPDIEVVAQVGTGRQVVEAVRTSGADVALLDIDMPDGDGLSAAAAIREARLDCRCLIVTTFGRPGYLSRAMEAGASGFIVKDTPPQQLADAVRKVHAGLRVIDPSLAQESVFLGPNPLTEREQETLREALTGSGVSEIAKQLHLSEGTVRNYLSSAIGKTNSRNRTEAARVAETNGWL</sequence>
<evidence type="ECO:0000313" key="6">
    <source>
        <dbReference type="Proteomes" id="UP000830236"/>
    </source>
</evidence>
<dbReference type="AlphaFoldDB" id="A0A9E7DBW1"/>
<evidence type="ECO:0000256" key="2">
    <source>
        <dbReference type="PROSITE-ProRule" id="PRU00169"/>
    </source>
</evidence>
<dbReference type="PROSITE" id="PS50043">
    <property type="entry name" value="HTH_LUXR_2"/>
    <property type="match status" value="1"/>
</dbReference>
<keyword evidence="2" id="KW-0597">Phosphoprotein</keyword>
<feature type="domain" description="Response regulatory" evidence="4">
    <location>
        <begin position="4"/>
        <end position="120"/>
    </location>
</feature>
<dbReference type="GO" id="GO:0000160">
    <property type="term" value="P:phosphorelay signal transduction system"/>
    <property type="evidence" value="ECO:0007669"/>
    <property type="project" value="InterPro"/>
</dbReference>
<dbReference type="PRINTS" id="PR00038">
    <property type="entry name" value="HTHLUXR"/>
</dbReference>
<dbReference type="InterPro" id="IPR000792">
    <property type="entry name" value="Tscrpt_reg_LuxR_C"/>
</dbReference>
<dbReference type="SMART" id="SM00448">
    <property type="entry name" value="REC"/>
    <property type="match status" value="1"/>
</dbReference>
<dbReference type="GO" id="GO:0006355">
    <property type="term" value="P:regulation of DNA-templated transcription"/>
    <property type="evidence" value="ECO:0007669"/>
    <property type="project" value="InterPro"/>
</dbReference>
<proteinExistence type="predicted"/>
<dbReference type="Gene3D" id="3.40.50.2300">
    <property type="match status" value="1"/>
</dbReference>
<evidence type="ECO:0000259" key="4">
    <source>
        <dbReference type="PROSITE" id="PS50110"/>
    </source>
</evidence>
<dbReference type="InterPro" id="IPR001789">
    <property type="entry name" value="Sig_transdc_resp-reg_receiver"/>
</dbReference>
<reference evidence="5" key="1">
    <citation type="submission" date="2022-05" db="EMBL/GenBank/DDBJ databases">
        <title>Using nanopore sequencing to obtain complete genomes from saliva samples.</title>
        <authorList>
            <person name="Baker J.L."/>
        </authorList>
    </citation>
    <scope>NUCLEOTIDE SEQUENCE</scope>
    <source>
        <strain evidence="5">JCVI-JB-Ag32</strain>
    </source>
</reference>
<dbReference type="SMART" id="SM00421">
    <property type="entry name" value="HTH_LUXR"/>
    <property type="match status" value="1"/>
</dbReference>
<dbReference type="Pfam" id="PF00196">
    <property type="entry name" value="GerE"/>
    <property type="match status" value="1"/>
</dbReference>
<feature type="domain" description="HTH luxR-type" evidence="3">
    <location>
        <begin position="135"/>
        <end position="200"/>
    </location>
</feature>
<name>A0A9E7DBW1_9ACTO</name>
<dbReference type="GO" id="GO:0003677">
    <property type="term" value="F:DNA binding"/>
    <property type="evidence" value="ECO:0007669"/>
    <property type="project" value="UniProtKB-KW"/>
</dbReference>
<evidence type="ECO:0000313" key="5">
    <source>
        <dbReference type="EMBL" id="UQF79111.1"/>
    </source>
</evidence>
<dbReference type="PANTHER" id="PTHR43214">
    <property type="entry name" value="TWO-COMPONENT RESPONSE REGULATOR"/>
    <property type="match status" value="1"/>
</dbReference>
<dbReference type="PROSITE" id="PS50110">
    <property type="entry name" value="RESPONSE_REGULATORY"/>
    <property type="match status" value="1"/>
</dbReference>
<dbReference type="PROSITE" id="PS00622">
    <property type="entry name" value="HTH_LUXR_1"/>
    <property type="match status" value="1"/>
</dbReference>
<dbReference type="SUPFAM" id="SSF46894">
    <property type="entry name" value="C-terminal effector domain of the bipartite response regulators"/>
    <property type="match status" value="1"/>
</dbReference>
<gene>
    <name evidence="5" type="ORF">M3I41_05725</name>
</gene>
<evidence type="ECO:0000259" key="3">
    <source>
        <dbReference type="PROSITE" id="PS50043"/>
    </source>
</evidence>
<dbReference type="KEGG" id="agh:M3I41_05725"/>
<dbReference type="InterPro" id="IPR011006">
    <property type="entry name" value="CheY-like_superfamily"/>
</dbReference>
<dbReference type="EMBL" id="CP097095">
    <property type="protein sequence ID" value="UQF79111.1"/>
    <property type="molecule type" value="Genomic_DNA"/>
</dbReference>
<dbReference type="PANTHER" id="PTHR43214:SF42">
    <property type="entry name" value="TRANSCRIPTIONAL REGULATORY PROTEIN DESR"/>
    <property type="match status" value="1"/>
</dbReference>
<dbReference type="InterPro" id="IPR039420">
    <property type="entry name" value="WalR-like"/>
</dbReference>